<organism evidence="1">
    <name type="scientific">hydrothermal vent metagenome</name>
    <dbReference type="NCBI Taxonomy" id="652676"/>
    <lineage>
        <taxon>unclassified sequences</taxon>
        <taxon>metagenomes</taxon>
        <taxon>ecological metagenomes</taxon>
    </lineage>
</organism>
<dbReference type="AlphaFoldDB" id="A0A1W1CA87"/>
<dbReference type="PROSITE" id="PS51257">
    <property type="entry name" value="PROKAR_LIPOPROTEIN"/>
    <property type="match status" value="1"/>
</dbReference>
<sequence length="187" mass="20665">MKKIISILAITLATLFIGCGSAKLSPAQQALIDNQTLLYTQVGMWRENGKIVGTNYATGMHIPVNSEVKILAVNAKIITIEIDGAKINYEVFTKYTQVDATTMISRLFSMKKVSLEALSPATKENVLNGAVAMGMTKSTVLLSRGYPPFHATRGIESNKWKYWRNRWVTAYVTFKDDKVVKIDGAVS</sequence>
<name>A0A1W1CA87_9ZZZZ</name>
<dbReference type="EMBL" id="FPHF01000067">
    <property type="protein sequence ID" value="SFV62633.1"/>
    <property type="molecule type" value="Genomic_DNA"/>
</dbReference>
<proteinExistence type="predicted"/>
<evidence type="ECO:0008006" key="2">
    <source>
        <dbReference type="Google" id="ProtNLM"/>
    </source>
</evidence>
<reference evidence="1" key="1">
    <citation type="submission" date="2016-10" db="EMBL/GenBank/DDBJ databases">
        <authorList>
            <person name="de Groot N.N."/>
        </authorList>
    </citation>
    <scope>NUCLEOTIDE SEQUENCE</scope>
</reference>
<accession>A0A1W1CA87</accession>
<protein>
    <recommendedName>
        <fullName evidence="2">Lipoprotein SmpA/OmlA domain-containing protein</fullName>
    </recommendedName>
</protein>
<gene>
    <name evidence="1" type="ORF">MNB_SM-4-1797</name>
</gene>
<evidence type="ECO:0000313" key="1">
    <source>
        <dbReference type="EMBL" id="SFV62633.1"/>
    </source>
</evidence>